<accession>A0ABZ2GDL5</accession>
<gene>
    <name evidence="1" type="ORF">QNA12_08475</name>
</gene>
<proteinExistence type="predicted"/>
<name>A0ABZ2GDL5_9GAMM</name>
<reference evidence="1 2" key="1">
    <citation type="journal article" date="2024" name="Front. Plant Sci.">
        <title>Comprehensive phenomic and genomic studies of the species, Pectobacterium cacticida and proposal for reclassification as Alcorniella cacticida comb. nov.</title>
        <authorList>
            <person name="Jonca J."/>
            <person name="Pirhonen M."/>
            <person name="Waleron M.M."/>
            <person name="Gawor J."/>
            <person name="Mrozik A."/>
            <person name="Smoktunowicz M."/>
            <person name="Waleron K."/>
            <person name="Waleron M."/>
        </authorList>
    </citation>
    <scope>NUCLEOTIDE SEQUENCE [LARGE SCALE GENOMIC DNA]</scope>
    <source>
        <strain evidence="1 2">DPMP6</strain>
    </source>
</reference>
<keyword evidence="2" id="KW-1185">Reference proteome</keyword>
<protein>
    <submittedName>
        <fullName evidence="1">Uncharacterized protein</fullName>
    </submittedName>
</protein>
<organism evidence="1 2">
    <name type="scientific">Pectobacterium cacticida</name>
    <dbReference type="NCBI Taxonomy" id="69221"/>
    <lineage>
        <taxon>Bacteria</taxon>
        <taxon>Pseudomonadati</taxon>
        <taxon>Pseudomonadota</taxon>
        <taxon>Gammaproteobacteria</taxon>
        <taxon>Enterobacterales</taxon>
        <taxon>Pectobacteriaceae</taxon>
        <taxon>Pectobacterium</taxon>
    </lineage>
</organism>
<dbReference type="Proteomes" id="UP001379444">
    <property type="component" value="Chromosome"/>
</dbReference>
<evidence type="ECO:0000313" key="1">
    <source>
        <dbReference type="EMBL" id="WWO39974.1"/>
    </source>
</evidence>
<sequence>MMDSIGFTCASNAVTRQASYPFFLPFSLSSKHQSPQGILSFVCVFLKRQSVFFKKRYEKWVVMTSAVTLLFLLTKEVEMCAGSKNTPNNPMG</sequence>
<dbReference type="EMBL" id="CP125967">
    <property type="protein sequence ID" value="WWO39974.1"/>
    <property type="molecule type" value="Genomic_DNA"/>
</dbReference>
<evidence type="ECO:0000313" key="2">
    <source>
        <dbReference type="Proteomes" id="UP001379444"/>
    </source>
</evidence>
<dbReference type="RefSeq" id="WP_264496045.1">
    <property type="nucleotide sequence ID" value="NZ_CP109947.1"/>
</dbReference>